<evidence type="ECO:0000256" key="3">
    <source>
        <dbReference type="ARBA" id="ARBA00023004"/>
    </source>
</evidence>
<evidence type="ECO:0000259" key="4">
    <source>
        <dbReference type="PROSITE" id="PS51184"/>
    </source>
</evidence>
<dbReference type="PANTHER" id="PTHR13096">
    <property type="entry name" value="MINA53 MYC INDUCED NUCLEAR ANTIGEN"/>
    <property type="match status" value="1"/>
</dbReference>
<dbReference type="InterPro" id="IPR003347">
    <property type="entry name" value="JmjC_dom"/>
</dbReference>
<proteinExistence type="predicted"/>
<dbReference type="Proteomes" id="UP000676649">
    <property type="component" value="Chromosome"/>
</dbReference>
<evidence type="ECO:0000313" key="6">
    <source>
        <dbReference type="Proteomes" id="UP000676649"/>
    </source>
</evidence>
<dbReference type="KEGG" id="mpad:KEF85_06385"/>
<evidence type="ECO:0000256" key="2">
    <source>
        <dbReference type="ARBA" id="ARBA00022723"/>
    </source>
</evidence>
<dbReference type="AlphaFoldDB" id="A0A975MQU6"/>
<dbReference type="RefSeq" id="WP_215584169.1">
    <property type="nucleotide sequence ID" value="NZ_CP073754.1"/>
</dbReference>
<keyword evidence="2" id="KW-0479">Metal-binding</keyword>
<comment type="cofactor">
    <cofactor evidence="1">
        <name>Fe(2+)</name>
        <dbReference type="ChEBI" id="CHEBI:29033"/>
    </cofactor>
</comment>
<dbReference type="PANTHER" id="PTHR13096:SF9">
    <property type="entry name" value="BIFUNCTIONAL LYSINE-SPECIFIC DEMETHYLASE AND HISTIDYL-HYDROXYLASE"/>
    <property type="match status" value="1"/>
</dbReference>
<dbReference type="EMBL" id="CP073754">
    <property type="protein sequence ID" value="QWF72074.1"/>
    <property type="molecule type" value="Genomic_DNA"/>
</dbReference>
<dbReference type="GO" id="GO:0051864">
    <property type="term" value="F:histone H3K36 demethylase activity"/>
    <property type="evidence" value="ECO:0007669"/>
    <property type="project" value="TreeGrafter"/>
</dbReference>
<dbReference type="PROSITE" id="PS51184">
    <property type="entry name" value="JMJC"/>
    <property type="match status" value="1"/>
</dbReference>
<dbReference type="Gene3D" id="2.60.120.650">
    <property type="entry name" value="Cupin"/>
    <property type="match status" value="1"/>
</dbReference>
<feature type="domain" description="JmjC" evidence="4">
    <location>
        <begin position="106"/>
        <end position="247"/>
    </location>
</feature>
<protein>
    <recommendedName>
        <fullName evidence="4">JmjC domain-containing protein</fullName>
    </recommendedName>
</protein>
<name>A0A975MQU6_9GAMM</name>
<dbReference type="GO" id="GO:0032453">
    <property type="term" value="F:histone H3K4 demethylase activity"/>
    <property type="evidence" value="ECO:0007669"/>
    <property type="project" value="TreeGrafter"/>
</dbReference>
<dbReference type="SUPFAM" id="SSF51197">
    <property type="entry name" value="Clavaminate synthase-like"/>
    <property type="match status" value="1"/>
</dbReference>
<dbReference type="GO" id="GO:0046872">
    <property type="term" value="F:metal ion binding"/>
    <property type="evidence" value="ECO:0007669"/>
    <property type="project" value="UniProtKB-KW"/>
</dbReference>
<dbReference type="Pfam" id="PF08007">
    <property type="entry name" value="JmjC_2"/>
    <property type="match status" value="1"/>
</dbReference>
<sequence length="401" mass="45101">MAAKLCSFASLIDPIQLDEFFSLFWEKKPLHIKRSDELFYNELISLNNVQSALSYGGLRYPAIQLSKNGGFLHPDVFCTDIRSGDIVFNGVPDLNKLQAEYKSGATLSLPGFNRAWQPLMALAATVEEYLSHAVHTNIYITPGNALGFTPHYDAHEVFILQISGAKHWKIYDPPLNLPHHSQAFKPDMLTSSLPIMELDLAPGDLLYLPRGFVHVANTLDDASMHVTLGVTVYTYVELISAWGQSSKNELAIRKALPPGFANHPELQADIEAEFSRLLAEFKQKLEAKQLVDGFFQRVRAGYPGRSKVRPELELNVSVINPATQLKTLAAGLYTIAEENENIVLKFADKTMVMSKRARPLLDEMAKRISFQPVELVCDLREDTKLTLIRHLYQEGFLWLCQ</sequence>
<gene>
    <name evidence="5" type="ORF">KEF85_06385</name>
</gene>
<accession>A0A975MQU6</accession>
<evidence type="ECO:0000256" key="1">
    <source>
        <dbReference type="ARBA" id="ARBA00001954"/>
    </source>
</evidence>
<keyword evidence="3" id="KW-0408">Iron</keyword>
<dbReference type="InterPro" id="IPR039994">
    <property type="entry name" value="NO66-like"/>
</dbReference>
<reference evidence="5" key="1">
    <citation type="submission" date="2021-04" db="EMBL/GenBank/DDBJ databases">
        <title>Draft genome sequence data of methanotrophic Methylovulum sp. strain S1L and Methylomonas sp. strain S2AM isolated from boreal lake water columns.</title>
        <authorList>
            <person name="Rissanen A.J."/>
            <person name="Mangayil R."/>
            <person name="Svenning M.M."/>
            <person name="Khanongnuch R."/>
        </authorList>
    </citation>
    <scope>NUCLEOTIDE SEQUENCE</scope>
    <source>
        <strain evidence="5">S2AM</strain>
    </source>
</reference>
<evidence type="ECO:0000313" key="5">
    <source>
        <dbReference type="EMBL" id="QWF72074.1"/>
    </source>
</evidence>
<organism evidence="5 6">
    <name type="scientific">Methylomonas paludis</name>
    <dbReference type="NCBI Taxonomy" id="1173101"/>
    <lineage>
        <taxon>Bacteria</taxon>
        <taxon>Pseudomonadati</taxon>
        <taxon>Pseudomonadota</taxon>
        <taxon>Gammaproteobacteria</taxon>
        <taxon>Methylococcales</taxon>
        <taxon>Methylococcaceae</taxon>
        <taxon>Methylomonas</taxon>
    </lineage>
</organism>
<keyword evidence="6" id="KW-1185">Reference proteome</keyword>